<sequence length="611" mass="67412">MQPSPQAQGQDVKSLLATPKAHPRLFLNAGDDIALHAKIESDALLRKASENIIAMADDMVTLPPLKRELEGKRLLAVSRTCLKRMNYLSMAYRLTGDTRYVEAAEMQMLAVTKFTDWNPNHFLDVAEMTTALAIGYDWCHNALSPETRSSIRDAIIEKGLNASFESDYPWIKRKNNWNQVCHGGMIIGALAIQEDQPELAQRVIERAIENVPKAMAAYAPDGAYPEGPMYWNYGTSYNVLLIAALDSALGTDFNLSKAPGFMESADFYQQVAGPSGDFFNYCDCRQNSGVAPAMFWFATKRNDPSLLWQQQTALQSFLDHPDKANGESERFFPLLLIWTGSLENIAAPTTTHWTGEGDSPIGLHRTGWKSPNETFLGIKGGGPNAGHGHMDAGVFVMESDGVRWAEDLGMQDYHSIESKGISLWSYEGRWSILRLNNFGHNTLVVDGQLQTVKDNAHAPIIAHTADGPMPHTIVDLATIYADQLATAKRGGGLHQDGYVVIQDEIKTLDRDTEIRWAMVTHAEVSFDNDHQATLRQDGQQLTLKVLSPSPAKLEIYEIENPTNDYDAPNPGAKMIGFKVKLSASTEATLTVILQPGEAPKAVPAIAKLADW</sequence>
<evidence type="ECO:0000256" key="1">
    <source>
        <dbReference type="ARBA" id="ARBA00004196"/>
    </source>
</evidence>
<dbReference type="AlphaFoldDB" id="A0A8J3GE77"/>
<dbReference type="Gene3D" id="1.50.10.100">
    <property type="entry name" value="Chondroitin AC/alginate lyase"/>
    <property type="match status" value="1"/>
</dbReference>
<dbReference type="InterPro" id="IPR012480">
    <property type="entry name" value="Hepar_II_III_C"/>
</dbReference>
<evidence type="ECO:0000313" key="4">
    <source>
        <dbReference type="Proteomes" id="UP000642829"/>
    </source>
</evidence>
<dbReference type="PANTHER" id="PTHR38045">
    <property type="entry name" value="CHROMOSOME 1, WHOLE GENOME SHOTGUN SEQUENCE"/>
    <property type="match status" value="1"/>
</dbReference>
<evidence type="ECO:0000313" key="3">
    <source>
        <dbReference type="EMBL" id="GHC01122.1"/>
    </source>
</evidence>
<dbReference type="Gene3D" id="2.70.98.70">
    <property type="match status" value="1"/>
</dbReference>
<gene>
    <name evidence="3" type="ORF">GCM10007047_16930</name>
</gene>
<dbReference type="Proteomes" id="UP000642829">
    <property type="component" value="Unassembled WGS sequence"/>
</dbReference>
<dbReference type="SUPFAM" id="SSF48230">
    <property type="entry name" value="Chondroitin AC/alginate lyase"/>
    <property type="match status" value="1"/>
</dbReference>
<dbReference type="PANTHER" id="PTHR38045:SF1">
    <property type="entry name" value="HEPARINASE II_III-LIKE PROTEIN"/>
    <property type="match status" value="1"/>
</dbReference>
<name>A0A8J3GE77_9BACT</name>
<accession>A0A8J3GE77</accession>
<proteinExistence type="predicted"/>
<dbReference type="Pfam" id="PF07940">
    <property type="entry name" value="Hepar_II_III_C"/>
    <property type="match status" value="1"/>
</dbReference>
<dbReference type="InterPro" id="IPR008929">
    <property type="entry name" value="Chondroitin_lyas"/>
</dbReference>
<comment type="subcellular location">
    <subcellularLocation>
        <location evidence="1">Cell envelope</location>
    </subcellularLocation>
</comment>
<organism evidence="3 4">
    <name type="scientific">Cerasicoccus arenae</name>
    <dbReference type="NCBI Taxonomy" id="424488"/>
    <lineage>
        <taxon>Bacteria</taxon>
        <taxon>Pseudomonadati</taxon>
        <taxon>Verrucomicrobiota</taxon>
        <taxon>Opitutia</taxon>
        <taxon>Puniceicoccales</taxon>
        <taxon>Cerasicoccaceae</taxon>
        <taxon>Cerasicoccus</taxon>
    </lineage>
</organism>
<reference evidence="3" key="2">
    <citation type="submission" date="2020-09" db="EMBL/GenBank/DDBJ databases">
        <authorList>
            <person name="Sun Q."/>
            <person name="Kim S."/>
        </authorList>
    </citation>
    <scope>NUCLEOTIDE SEQUENCE</scope>
    <source>
        <strain evidence="3">KCTC 12870</strain>
    </source>
</reference>
<keyword evidence="4" id="KW-1185">Reference proteome</keyword>
<feature type="domain" description="Heparinase II/III-like C-terminal" evidence="2">
    <location>
        <begin position="372"/>
        <end position="547"/>
    </location>
</feature>
<reference evidence="3" key="1">
    <citation type="journal article" date="2014" name="Int. J. Syst. Evol. Microbiol.">
        <title>Complete genome sequence of Corynebacterium casei LMG S-19264T (=DSM 44701T), isolated from a smear-ripened cheese.</title>
        <authorList>
            <consortium name="US DOE Joint Genome Institute (JGI-PGF)"/>
            <person name="Walter F."/>
            <person name="Albersmeier A."/>
            <person name="Kalinowski J."/>
            <person name="Ruckert C."/>
        </authorList>
    </citation>
    <scope>NUCLEOTIDE SEQUENCE</scope>
    <source>
        <strain evidence="3">KCTC 12870</strain>
    </source>
</reference>
<dbReference type="EMBL" id="BMXG01000009">
    <property type="protein sequence ID" value="GHC01122.1"/>
    <property type="molecule type" value="Genomic_DNA"/>
</dbReference>
<dbReference type="GO" id="GO:0016829">
    <property type="term" value="F:lyase activity"/>
    <property type="evidence" value="ECO:0007669"/>
    <property type="project" value="InterPro"/>
</dbReference>
<evidence type="ECO:0000259" key="2">
    <source>
        <dbReference type="Pfam" id="PF07940"/>
    </source>
</evidence>
<dbReference type="GO" id="GO:0030313">
    <property type="term" value="C:cell envelope"/>
    <property type="evidence" value="ECO:0007669"/>
    <property type="project" value="UniProtKB-SubCell"/>
</dbReference>
<protein>
    <recommendedName>
        <fullName evidence="2">Heparinase II/III-like C-terminal domain-containing protein</fullName>
    </recommendedName>
</protein>
<comment type="caution">
    <text evidence="3">The sequence shown here is derived from an EMBL/GenBank/DDBJ whole genome shotgun (WGS) entry which is preliminary data.</text>
</comment>